<comment type="function">
    <text evidence="1">The aspartyl protease (PR) mediates the proteolytic cleavages of the Gag and Gag-Pol polyproteins after assembly of the VLP.</text>
</comment>
<dbReference type="GO" id="GO:0008233">
    <property type="term" value="F:peptidase activity"/>
    <property type="evidence" value="ECO:0007669"/>
    <property type="project" value="UniProtKB-KW"/>
</dbReference>
<feature type="region of interest" description="Disordered" evidence="15">
    <location>
        <begin position="308"/>
        <end position="341"/>
    </location>
</feature>
<dbReference type="GO" id="GO:0003887">
    <property type="term" value="F:DNA-directed DNA polymerase activity"/>
    <property type="evidence" value="ECO:0007669"/>
    <property type="project" value="UniProtKB-KW"/>
</dbReference>
<evidence type="ECO:0000256" key="2">
    <source>
        <dbReference type="ARBA" id="ARBA00022670"/>
    </source>
</evidence>
<dbReference type="GO" id="GO:0003964">
    <property type="term" value="F:RNA-directed DNA polymerase activity"/>
    <property type="evidence" value="ECO:0007669"/>
    <property type="project" value="UniProtKB-KW"/>
</dbReference>
<dbReference type="AlphaFoldDB" id="A0A225W816"/>
<keyword evidence="7" id="KW-0378">Hydrolase</keyword>
<dbReference type="Proteomes" id="UP000198211">
    <property type="component" value="Unassembled WGS sequence"/>
</dbReference>
<keyword evidence="19" id="KW-1185">Reference proteome</keyword>
<dbReference type="GO" id="GO:0004519">
    <property type="term" value="F:endonuclease activity"/>
    <property type="evidence" value="ECO:0007669"/>
    <property type="project" value="UniProtKB-KW"/>
</dbReference>
<keyword evidence="13" id="KW-0233">DNA recombination</keyword>
<keyword evidence="2" id="KW-0645">Protease</keyword>
<evidence type="ECO:0000256" key="3">
    <source>
        <dbReference type="ARBA" id="ARBA00022722"/>
    </source>
</evidence>
<feature type="domain" description="Retrovirus-related Pol polyprotein from transposon TNT 1-94-like beta-barrel" evidence="17">
    <location>
        <begin position="13"/>
        <end position="97"/>
    </location>
</feature>
<comment type="caution">
    <text evidence="18">The sequence shown here is derived from an EMBL/GenBank/DDBJ whole genome shotgun (WGS) entry which is preliminary data.</text>
</comment>
<keyword evidence="14" id="KW-0511">Multifunctional enzyme</keyword>
<dbReference type="GO" id="GO:0005524">
    <property type="term" value="F:ATP binding"/>
    <property type="evidence" value="ECO:0007669"/>
    <property type="project" value="UniProtKB-KW"/>
</dbReference>
<evidence type="ECO:0000259" key="16">
    <source>
        <dbReference type="Pfam" id="PF07727"/>
    </source>
</evidence>
<dbReference type="InterPro" id="IPR013103">
    <property type="entry name" value="RVT_2"/>
</dbReference>
<evidence type="ECO:0000256" key="8">
    <source>
        <dbReference type="ARBA" id="ARBA00022840"/>
    </source>
</evidence>
<dbReference type="InterPro" id="IPR012337">
    <property type="entry name" value="RNaseH-like_sf"/>
</dbReference>
<reference evidence="19" key="1">
    <citation type="submission" date="2017-03" db="EMBL/GenBank/DDBJ databases">
        <title>Phytopthora megakarya and P. palmivora, two closely related causual agents of cacao black pod achieved similar genome size and gene model numbers by different mechanisms.</title>
        <authorList>
            <person name="Ali S."/>
            <person name="Shao J."/>
            <person name="Larry D.J."/>
            <person name="Kronmiller B."/>
            <person name="Shen D."/>
            <person name="Strem M.D."/>
            <person name="Melnick R.L."/>
            <person name="Guiltinan M.J."/>
            <person name="Tyler B.M."/>
            <person name="Meinhardt L.W."/>
            <person name="Bailey B.A."/>
        </authorList>
    </citation>
    <scope>NUCLEOTIDE SEQUENCE [LARGE SCALE GENOMIC DNA]</scope>
    <source>
        <strain evidence="19">zdho120</strain>
    </source>
</reference>
<evidence type="ECO:0000256" key="11">
    <source>
        <dbReference type="ARBA" id="ARBA00022918"/>
    </source>
</evidence>
<gene>
    <name evidence="18" type="ORF">PHMEG_00013329</name>
</gene>
<evidence type="ECO:0000313" key="18">
    <source>
        <dbReference type="EMBL" id="OWZ13358.1"/>
    </source>
</evidence>
<dbReference type="PANTHER" id="PTHR42648:SF11">
    <property type="entry name" value="TRANSPOSON TY4-P GAG-POL POLYPROTEIN"/>
    <property type="match status" value="1"/>
</dbReference>
<keyword evidence="5" id="KW-0547">Nucleotide-binding</keyword>
<evidence type="ECO:0000256" key="14">
    <source>
        <dbReference type="ARBA" id="ARBA00023268"/>
    </source>
</evidence>
<evidence type="ECO:0000256" key="12">
    <source>
        <dbReference type="ARBA" id="ARBA00022932"/>
    </source>
</evidence>
<dbReference type="SUPFAM" id="SSF53098">
    <property type="entry name" value="Ribonuclease H-like"/>
    <property type="match status" value="1"/>
</dbReference>
<sequence length="610" mass="69196">MQSTTNLGDPVQWILDSGSQANICGDLSLFRTIKEDRTSRLDFANGTTEHSTISGTGLLCVDNQVTGTLEDRLLGDVIYTENVKDDIISLGYLQTTGRYKLTCSADQHTFWLSKAGMTLKFEKRANIYRLKMERVAGVMVMAVQKQELDRKRCMELLHQRFRHMSMNTINILATKIDVGVKVNERGLAPYECFACAGSKAKRMTFARVPVRKYLPLEKLMEDICPVNGPTVDGATMFLFVADEATRFKWVYLMMAKSEVTWHIKVLANRLCVRFPEQHVRRLHSDQGGEILGAAEKEVAKEPSEVFKARKRRKRKKNAAEENTDEVSVEGSSAEPSLKRPRRKQKANVSLADYVVGNVLIMGVASIPTTYKQAHASEHWPQWKATILAELQSLKGHETFVPRKTAKNAKAITCCWVFAVERDERDRGKRFKARLRGWDVLQYDVKNAFLYGELEERIFMEQPPGFQVDGQYYICRLLKSLTDSDYSMYVLMENGEIKLLLTVYVDALLLMGPRAKCAKFAALLQENFELTTIVLKRFHMENCNVCATPDATSPSKADVPIMTAYLPYRELVGALQYLSTCDNGLAMNVRMQKDVRIRSYSDADYAPDPVD</sequence>
<keyword evidence="12" id="KW-0548">Nucleotidyltransferase</keyword>
<keyword evidence="6" id="KW-0255">Endonuclease</keyword>
<evidence type="ECO:0000256" key="9">
    <source>
        <dbReference type="ARBA" id="ARBA00022842"/>
    </source>
</evidence>
<evidence type="ECO:0000256" key="15">
    <source>
        <dbReference type="SAM" id="MobiDB-lite"/>
    </source>
</evidence>
<dbReference type="InterPro" id="IPR039537">
    <property type="entry name" value="Retrotran_Ty1/copia-like"/>
</dbReference>
<name>A0A225W816_9STRA</name>
<keyword evidence="10" id="KW-0229">DNA integration</keyword>
<keyword evidence="4" id="KW-0479">Metal-binding</keyword>
<keyword evidence="9" id="KW-0460">Magnesium</keyword>
<evidence type="ECO:0000256" key="1">
    <source>
        <dbReference type="ARBA" id="ARBA00002180"/>
    </source>
</evidence>
<evidence type="ECO:0000256" key="13">
    <source>
        <dbReference type="ARBA" id="ARBA00023172"/>
    </source>
</evidence>
<dbReference type="GO" id="GO:0006310">
    <property type="term" value="P:DNA recombination"/>
    <property type="evidence" value="ECO:0007669"/>
    <property type="project" value="UniProtKB-KW"/>
</dbReference>
<dbReference type="GO" id="GO:0046872">
    <property type="term" value="F:metal ion binding"/>
    <property type="evidence" value="ECO:0007669"/>
    <property type="project" value="UniProtKB-KW"/>
</dbReference>
<evidence type="ECO:0000313" key="19">
    <source>
        <dbReference type="Proteomes" id="UP000198211"/>
    </source>
</evidence>
<protein>
    <submittedName>
        <fullName evidence="18">Reverse transcriptase</fullName>
    </submittedName>
</protein>
<dbReference type="InterPro" id="IPR054722">
    <property type="entry name" value="PolX-like_BBD"/>
</dbReference>
<evidence type="ECO:0000256" key="10">
    <source>
        <dbReference type="ARBA" id="ARBA00022908"/>
    </source>
</evidence>
<evidence type="ECO:0000256" key="6">
    <source>
        <dbReference type="ARBA" id="ARBA00022759"/>
    </source>
</evidence>
<keyword evidence="3" id="KW-0540">Nuclease</keyword>
<dbReference type="PANTHER" id="PTHR42648">
    <property type="entry name" value="TRANSPOSASE, PUTATIVE-RELATED"/>
    <property type="match status" value="1"/>
</dbReference>
<dbReference type="GO" id="GO:0006508">
    <property type="term" value="P:proteolysis"/>
    <property type="evidence" value="ECO:0007669"/>
    <property type="project" value="UniProtKB-KW"/>
</dbReference>
<evidence type="ECO:0000256" key="5">
    <source>
        <dbReference type="ARBA" id="ARBA00022741"/>
    </source>
</evidence>
<evidence type="ECO:0000256" key="4">
    <source>
        <dbReference type="ARBA" id="ARBA00022723"/>
    </source>
</evidence>
<dbReference type="GO" id="GO:0015074">
    <property type="term" value="P:DNA integration"/>
    <property type="evidence" value="ECO:0007669"/>
    <property type="project" value="UniProtKB-KW"/>
</dbReference>
<proteinExistence type="predicted"/>
<dbReference type="OrthoDB" id="8029976at2759"/>
<accession>A0A225W816</accession>
<dbReference type="EMBL" id="NBNE01001601">
    <property type="protein sequence ID" value="OWZ13358.1"/>
    <property type="molecule type" value="Genomic_DNA"/>
</dbReference>
<organism evidence="18 19">
    <name type="scientific">Phytophthora megakarya</name>
    <dbReference type="NCBI Taxonomy" id="4795"/>
    <lineage>
        <taxon>Eukaryota</taxon>
        <taxon>Sar</taxon>
        <taxon>Stramenopiles</taxon>
        <taxon>Oomycota</taxon>
        <taxon>Peronosporomycetes</taxon>
        <taxon>Peronosporales</taxon>
        <taxon>Peronosporaceae</taxon>
        <taxon>Phytophthora</taxon>
    </lineage>
</organism>
<keyword evidence="8" id="KW-0067">ATP-binding</keyword>
<keyword evidence="12" id="KW-0239">DNA-directed DNA polymerase</keyword>
<keyword evidence="11 18" id="KW-0695">RNA-directed DNA polymerase</keyword>
<keyword evidence="12" id="KW-0808">Transferase</keyword>
<dbReference type="Pfam" id="PF07727">
    <property type="entry name" value="RVT_2"/>
    <property type="match status" value="1"/>
</dbReference>
<evidence type="ECO:0000256" key="7">
    <source>
        <dbReference type="ARBA" id="ARBA00022801"/>
    </source>
</evidence>
<feature type="domain" description="Reverse transcriptase Ty1/copia-type" evidence="16">
    <location>
        <begin position="436"/>
        <end position="480"/>
    </location>
</feature>
<evidence type="ECO:0000259" key="17">
    <source>
        <dbReference type="Pfam" id="PF22936"/>
    </source>
</evidence>
<dbReference type="Pfam" id="PF22936">
    <property type="entry name" value="Pol_BBD"/>
    <property type="match status" value="1"/>
</dbReference>